<dbReference type="Gene3D" id="3.30.565.30">
    <property type="entry name" value="Sporulation initiation phosphotransferase B (SpoOB), C-terminal domain"/>
    <property type="match status" value="1"/>
</dbReference>
<dbReference type="SUPFAM" id="SSF55890">
    <property type="entry name" value="Sporulation response regulatory protein Spo0B"/>
    <property type="match status" value="1"/>
</dbReference>
<name>A0A511UZ00_9BACI</name>
<dbReference type="Proteomes" id="UP000321491">
    <property type="component" value="Unassembled WGS sequence"/>
</dbReference>
<evidence type="ECO:0000259" key="4">
    <source>
        <dbReference type="Pfam" id="PF14689"/>
    </source>
</evidence>
<dbReference type="OrthoDB" id="2375606at2"/>
<accession>A0A511UZ00</accession>
<dbReference type="InterPro" id="IPR039506">
    <property type="entry name" value="SPOB_a"/>
</dbReference>
<dbReference type="Pfam" id="PF14689">
    <property type="entry name" value="SPOB_a"/>
    <property type="match status" value="1"/>
</dbReference>
<dbReference type="RefSeq" id="WP_146936763.1">
    <property type="nucleotide sequence ID" value="NZ_BJXW01000012.1"/>
</dbReference>
<dbReference type="GO" id="GO:0000155">
    <property type="term" value="F:phosphorelay sensor kinase activity"/>
    <property type="evidence" value="ECO:0007669"/>
    <property type="project" value="InterPro"/>
</dbReference>
<evidence type="ECO:0000313" key="6">
    <source>
        <dbReference type="Proteomes" id="UP000321491"/>
    </source>
</evidence>
<keyword evidence="2" id="KW-0808">Transferase</keyword>
<keyword evidence="3" id="KW-0418">Kinase</keyword>
<evidence type="ECO:0000313" key="5">
    <source>
        <dbReference type="EMBL" id="GEN30981.1"/>
    </source>
</evidence>
<gene>
    <name evidence="5" type="ORF">CQU01_12190</name>
</gene>
<evidence type="ECO:0000256" key="3">
    <source>
        <dbReference type="ARBA" id="ARBA00022777"/>
    </source>
</evidence>
<reference evidence="5 6" key="1">
    <citation type="submission" date="2019-07" db="EMBL/GenBank/DDBJ databases">
        <title>Whole genome shotgun sequence of Cerasibacillus quisquiliarum NBRC 102429.</title>
        <authorList>
            <person name="Hosoyama A."/>
            <person name="Uohara A."/>
            <person name="Ohji S."/>
            <person name="Ichikawa N."/>
        </authorList>
    </citation>
    <scope>NUCLEOTIDE SEQUENCE [LARGE SCALE GENOMIC DNA]</scope>
    <source>
        <strain evidence="5 6">NBRC 102429</strain>
    </source>
</reference>
<dbReference type="InterPro" id="IPR037100">
    <property type="entry name" value="Spo0B_C_sf"/>
</dbReference>
<proteinExistence type="predicted"/>
<sequence>MEKKIIRLLQYRRHELMNQLQIIQGYMQINKLELAIDKIGKIVEDYEQERRLFNLDIPKFTWWLFTFSLDKNLFPLKYEILNFSQGIEHLDHTILSKSKEMIEQLCNSVNHKQISEGKVKLIEREENMTIQIELLGDFSLLQKRQFNVKTVSYTIENNKITATHSVALHKKV</sequence>
<evidence type="ECO:0000256" key="1">
    <source>
        <dbReference type="ARBA" id="ARBA00022553"/>
    </source>
</evidence>
<keyword evidence="1" id="KW-0597">Phosphoprotein</keyword>
<organism evidence="5 6">
    <name type="scientific">Cerasibacillus quisquiliarum</name>
    <dbReference type="NCBI Taxonomy" id="227865"/>
    <lineage>
        <taxon>Bacteria</taxon>
        <taxon>Bacillati</taxon>
        <taxon>Bacillota</taxon>
        <taxon>Bacilli</taxon>
        <taxon>Bacillales</taxon>
        <taxon>Bacillaceae</taxon>
        <taxon>Cerasibacillus</taxon>
    </lineage>
</organism>
<protein>
    <recommendedName>
        <fullName evidence="4">SpoOB alpha-helical domain-containing protein</fullName>
    </recommendedName>
</protein>
<dbReference type="Gene3D" id="1.10.287.130">
    <property type="match status" value="1"/>
</dbReference>
<comment type="caution">
    <text evidence="5">The sequence shown here is derived from an EMBL/GenBank/DDBJ whole genome shotgun (WGS) entry which is preliminary data.</text>
</comment>
<feature type="domain" description="SpoOB alpha-helical" evidence="4">
    <location>
        <begin position="3"/>
        <end position="55"/>
    </location>
</feature>
<dbReference type="EMBL" id="BJXW01000012">
    <property type="protein sequence ID" value="GEN30981.1"/>
    <property type="molecule type" value="Genomic_DNA"/>
</dbReference>
<dbReference type="InterPro" id="IPR016120">
    <property type="entry name" value="Sig_transdc_His_kin_SpoOB"/>
</dbReference>
<keyword evidence="6" id="KW-1185">Reference proteome</keyword>
<dbReference type="AlphaFoldDB" id="A0A511UZ00"/>
<evidence type="ECO:0000256" key="2">
    <source>
        <dbReference type="ARBA" id="ARBA00022679"/>
    </source>
</evidence>